<keyword evidence="2" id="KW-0274">FAD</keyword>
<accession>A0ABS6VVR3</accession>
<evidence type="ECO:0000313" key="7">
    <source>
        <dbReference type="EMBL" id="MBW2942429.1"/>
    </source>
</evidence>
<sequence>MYIEFSEEQRMLKESAEKYLNENYEFEARQKIVKSDSNYCSTQWQTFADLGWLAMTFAEEAGGFGGGALETMLLSEQLGVNLVVEPYFETVVFGGQLISAGASDEIKSRYLDALISGHCQVAFAWSETKHHHAMSDVAMAASVSGDSILVNGSKTVVLNGAAADVVLVLLRTAGERGQSDGLSLVLVDADAEGCVRRSYKTYDGRNAAEFSFSNVNVPLANVLGVQGSAMELLAPVVHRGILSLCAEAVGAMSALVDATVDYTKQRKQFGRSISQFQVLRHRMADMFIALELCRSLMLATAWKLDHNDADAELTLAALKAKVASAGKFIAHNAIQLHGGIGTTDELKIGHYFKRIAAINSQFGSRDFHLARFAQLSQK</sequence>
<dbReference type="PANTHER" id="PTHR43884:SF20">
    <property type="entry name" value="ACYL-COA DEHYDROGENASE FADE28"/>
    <property type="match status" value="1"/>
</dbReference>
<organism evidence="7 8">
    <name type="scientific">Zhongshania aquimaris</name>
    <dbReference type="NCBI Taxonomy" id="2857107"/>
    <lineage>
        <taxon>Bacteria</taxon>
        <taxon>Pseudomonadati</taxon>
        <taxon>Pseudomonadota</taxon>
        <taxon>Gammaproteobacteria</taxon>
        <taxon>Cellvibrionales</taxon>
        <taxon>Spongiibacteraceae</taxon>
        <taxon>Zhongshania</taxon>
    </lineage>
</organism>
<evidence type="ECO:0000259" key="4">
    <source>
        <dbReference type="Pfam" id="PF00441"/>
    </source>
</evidence>
<protein>
    <submittedName>
        <fullName evidence="7">Acyl-CoA dehydrogenase family protein</fullName>
    </submittedName>
</protein>
<evidence type="ECO:0000256" key="3">
    <source>
        <dbReference type="ARBA" id="ARBA00023002"/>
    </source>
</evidence>
<feature type="domain" description="Acyl-CoA oxidase/dehydrogenase middle" evidence="5">
    <location>
        <begin position="122"/>
        <end position="215"/>
    </location>
</feature>
<gene>
    <name evidence="7" type="ORF">KXJ70_16655</name>
</gene>
<dbReference type="Pfam" id="PF00441">
    <property type="entry name" value="Acyl-CoA_dh_1"/>
    <property type="match status" value="1"/>
</dbReference>
<dbReference type="CDD" id="cd00567">
    <property type="entry name" value="ACAD"/>
    <property type="match status" value="1"/>
</dbReference>
<dbReference type="InterPro" id="IPR009075">
    <property type="entry name" value="AcylCo_DH/oxidase_C"/>
</dbReference>
<evidence type="ECO:0000259" key="6">
    <source>
        <dbReference type="Pfam" id="PF02771"/>
    </source>
</evidence>
<dbReference type="Pfam" id="PF02770">
    <property type="entry name" value="Acyl-CoA_dh_M"/>
    <property type="match status" value="1"/>
</dbReference>
<feature type="domain" description="Acyl-CoA dehydrogenase/oxidase C-terminal" evidence="4">
    <location>
        <begin position="242"/>
        <end position="371"/>
    </location>
</feature>
<evidence type="ECO:0000256" key="1">
    <source>
        <dbReference type="ARBA" id="ARBA00022630"/>
    </source>
</evidence>
<feature type="domain" description="Acyl-CoA dehydrogenase/oxidase N-terminal" evidence="6">
    <location>
        <begin position="6"/>
        <end position="117"/>
    </location>
</feature>
<evidence type="ECO:0000259" key="5">
    <source>
        <dbReference type="Pfam" id="PF02770"/>
    </source>
</evidence>
<dbReference type="RefSeq" id="WP_219044671.1">
    <property type="nucleotide sequence ID" value="NZ_JAHWDQ010000005.1"/>
</dbReference>
<dbReference type="EMBL" id="JAHWDQ010000005">
    <property type="protein sequence ID" value="MBW2942429.1"/>
    <property type="molecule type" value="Genomic_DNA"/>
</dbReference>
<dbReference type="Proteomes" id="UP001166291">
    <property type="component" value="Unassembled WGS sequence"/>
</dbReference>
<name>A0ABS6VVR3_9GAMM</name>
<dbReference type="InterPro" id="IPR013786">
    <property type="entry name" value="AcylCoA_DH/ox_N"/>
</dbReference>
<dbReference type="Pfam" id="PF02771">
    <property type="entry name" value="Acyl-CoA_dh_N"/>
    <property type="match status" value="1"/>
</dbReference>
<keyword evidence="3" id="KW-0560">Oxidoreductase</keyword>
<proteinExistence type="predicted"/>
<dbReference type="PANTHER" id="PTHR43884">
    <property type="entry name" value="ACYL-COA DEHYDROGENASE"/>
    <property type="match status" value="1"/>
</dbReference>
<comment type="caution">
    <text evidence="7">The sequence shown here is derived from an EMBL/GenBank/DDBJ whole genome shotgun (WGS) entry which is preliminary data.</text>
</comment>
<keyword evidence="8" id="KW-1185">Reference proteome</keyword>
<reference evidence="7" key="1">
    <citation type="submission" date="2021-07" db="EMBL/GenBank/DDBJ databases">
        <title>Zhongshania sp. CAU 1632 isolated from seawater.</title>
        <authorList>
            <person name="Kim W."/>
        </authorList>
    </citation>
    <scope>NUCLEOTIDE SEQUENCE</scope>
    <source>
        <strain evidence="7">CAU 1632</strain>
    </source>
</reference>
<evidence type="ECO:0000256" key="2">
    <source>
        <dbReference type="ARBA" id="ARBA00022827"/>
    </source>
</evidence>
<keyword evidence="1" id="KW-0285">Flavoprotein</keyword>
<evidence type="ECO:0000313" key="8">
    <source>
        <dbReference type="Proteomes" id="UP001166291"/>
    </source>
</evidence>
<dbReference type="InterPro" id="IPR006091">
    <property type="entry name" value="Acyl-CoA_Oxase/DH_mid-dom"/>
</dbReference>